<sequence length="204" mass="22672">MPIFQDFFSSTRGQKNVLKDHGPGRAQGPETLPVKMNLEERMAFRRELLFETVRSTLKSHFIEASSYRFKVMRTDKRGHCYVVMLDMSPMFMESEQGQHRQLAGIAAALTKNALTRYGLVVGGIYWRIDETLAAPVAEWARPSAPASLAASPAGPALSNIEKYEQVTAEELAAFEAAWQKSADIQLGDRTYSSDLAPLGEDSAR</sequence>
<name>A0ABW1TW33_9BURK</name>
<dbReference type="EMBL" id="JBHSRS010000018">
    <property type="protein sequence ID" value="MFC6281538.1"/>
    <property type="molecule type" value="Genomic_DNA"/>
</dbReference>
<evidence type="ECO:0000313" key="2">
    <source>
        <dbReference type="Proteomes" id="UP001596270"/>
    </source>
</evidence>
<reference evidence="2" key="1">
    <citation type="journal article" date="2019" name="Int. J. Syst. Evol. Microbiol.">
        <title>The Global Catalogue of Microorganisms (GCM) 10K type strain sequencing project: providing services to taxonomists for standard genome sequencing and annotation.</title>
        <authorList>
            <consortium name="The Broad Institute Genomics Platform"/>
            <consortium name="The Broad Institute Genome Sequencing Center for Infectious Disease"/>
            <person name="Wu L."/>
            <person name="Ma J."/>
        </authorList>
    </citation>
    <scope>NUCLEOTIDE SEQUENCE [LARGE SCALE GENOMIC DNA]</scope>
    <source>
        <strain evidence="2">CCUG 39402</strain>
    </source>
</reference>
<accession>A0ABW1TW33</accession>
<dbReference type="Proteomes" id="UP001596270">
    <property type="component" value="Unassembled WGS sequence"/>
</dbReference>
<protein>
    <submittedName>
        <fullName evidence="1">Uncharacterized protein</fullName>
    </submittedName>
</protein>
<dbReference type="RefSeq" id="WP_371437157.1">
    <property type="nucleotide sequence ID" value="NZ_JBHSRS010000018.1"/>
</dbReference>
<evidence type="ECO:0000313" key="1">
    <source>
        <dbReference type="EMBL" id="MFC6281538.1"/>
    </source>
</evidence>
<organism evidence="1 2">
    <name type="scientific">Polaromonas aquatica</name>
    <dbReference type="NCBI Taxonomy" id="332657"/>
    <lineage>
        <taxon>Bacteria</taxon>
        <taxon>Pseudomonadati</taxon>
        <taxon>Pseudomonadota</taxon>
        <taxon>Betaproteobacteria</taxon>
        <taxon>Burkholderiales</taxon>
        <taxon>Comamonadaceae</taxon>
        <taxon>Polaromonas</taxon>
    </lineage>
</organism>
<gene>
    <name evidence="1" type="ORF">ACFQND_09870</name>
</gene>
<comment type="caution">
    <text evidence="1">The sequence shown here is derived from an EMBL/GenBank/DDBJ whole genome shotgun (WGS) entry which is preliminary data.</text>
</comment>
<proteinExistence type="predicted"/>
<keyword evidence="2" id="KW-1185">Reference proteome</keyword>